<reference evidence="8" key="1">
    <citation type="submission" date="2023-07" db="EMBL/GenBank/DDBJ databases">
        <title>30 novel species of actinomycetes from the DSMZ collection.</title>
        <authorList>
            <person name="Nouioui I."/>
        </authorList>
    </citation>
    <scope>NUCLEOTIDE SEQUENCE [LARGE SCALE GENOMIC DNA]</scope>
    <source>
        <strain evidence="8">DSM 42041</strain>
    </source>
</reference>
<feature type="transmembrane region" description="Helical" evidence="5">
    <location>
        <begin position="92"/>
        <end position="112"/>
    </location>
</feature>
<keyword evidence="1" id="KW-0808">Transferase</keyword>
<accession>A0ABU2NRX5</accession>
<evidence type="ECO:0000256" key="2">
    <source>
        <dbReference type="ARBA" id="ARBA00022777"/>
    </source>
</evidence>
<keyword evidence="3" id="KW-0902">Two-component regulatory system</keyword>
<dbReference type="RefSeq" id="WP_311673530.1">
    <property type="nucleotide sequence ID" value="NZ_JAVREQ010000010.1"/>
</dbReference>
<dbReference type="GO" id="GO:0016301">
    <property type="term" value="F:kinase activity"/>
    <property type="evidence" value="ECO:0007669"/>
    <property type="project" value="UniProtKB-KW"/>
</dbReference>
<gene>
    <name evidence="7" type="ORF">RM572_13270</name>
</gene>
<feature type="transmembrane region" description="Helical" evidence="5">
    <location>
        <begin position="27"/>
        <end position="44"/>
    </location>
</feature>
<dbReference type="Pfam" id="PF07730">
    <property type="entry name" value="HisKA_3"/>
    <property type="match status" value="1"/>
</dbReference>
<keyword evidence="5" id="KW-0812">Transmembrane</keyword>
<keyword evidence="2 7" id="KW-0418">Kinase</keyword>
<dbReference type="CDD" id="cd16917">
    <property type="entry name" value="HATPase_UhpB-NarQ-NarX-like"/>
    <property type="match status" value="1"/>
</dbReference>
<evidence type="ECO:0000259" key="6">
    <source>
        <dbReference type="Pfam" id="PF07730"/>
    </source>
</evidence>
<sequence>MIGWLRNGRAVWHGRSRHAQVEASTRWSLFALPWIMLLAGLSQVPTKAADTSAATAAAWAVLGVHAVLCAATSVVVGRALRAYLGERPPPWLGVAVLGVLAALAAGLTAWLLVADSQGGEAAEGMVLMVSVGAFLMPYALLMPVRVTAWTLAGVVAALTGVFAAVGVQGGELGALAAVAAVGGLAMGVSTRSSAWYIAVMRELDDARETQARLAVAEERLRFGRDLHDVLGRNLSVIALKSELAGQLARRSDRGPEAALDQMVEVQRIARDSQREVRDVVRGYREADLATELAGARGVLRAAGIDCRVTSRNDDDRLPPPVRAALGWVVREGATNVLRHADASRCDVTVRVERGAVVLVMENDGARDPGGRPRPGSPSPGEQAGGAGLAGLGERLTALHGVLTAERPSPGTFRLTVEIPLSVAAPGRPGARAQDATAATGEADAAAHAPPAPAPADERARPDEDRDGQAPDGPRGPAGDPVGRDEADMAGVRDGGPGAREKGRG</sequence>
<evidence type="ECO:0000256" key="5">
    <source>
        <dbReference type="SAM" id="Phobius"/>
    </source>
</evidence>
<keyword evidence="5" id="KW-0472">Membrane</keyword>
<dbReference type="PANTHER" id="PTHR24421:SF63">
    <property type="entry name" value="SENSOR HISTIDINE KINASE DESK"/>
    <property type="match status" value="1"/>
</dbReference>
<dbReference type="InterPro" id="IPR036890">
    <property type="entry name" value="HATPase_C_sf"/>
</dbReference>
<protein>
    <submittedName>
        <fullName evidence="7">Histidine kinase</fullName>
    </submittedName>
</protein>
<proteinExistence type="predicted"/>
<keyword evidence="5" id="KW-1133">Transmembrane helix</keyword>
<dbReference type="SUPFAM" id="SSF55874">
    <property type="entry name" value="ATPase domain of HSP90 chaperone/DNA topoisomerase II/histidine kinase"/>
    <property type="match status" value="1"/>
</dbReference>
<dbReference type="PANTHER" id="PTHR24421">
    <property type="entry name" value="NITRATE/NITRITE SENSOR PROTEIN NARX-RELATED"/>
    <property type="match status" value="1"/>
</dbReference>
<dbReference type="Gene3D" id="1.20.5.1930">
    <property type="match status" value="1"/>
</dbReference>
<feature type="transmembrane region" description="Helical" evidence="5">
    <location>
        <begin position="148"/>
        <end position="167"/>
    </location>
</feature>
<dbReference type="InterPro" id="IPR011712">
    <property type="entry name" value="Sig_transdc_His_kin_sub3_dim/P"/>
</dbReference>
<dbReference type="Proteomes" id="UP001183414">
    <property type="component" value="Unassembled WGS sequence"/>
</dbReference>
<feature type="compositionally biased region" description="Low complexity" evidence="4">
    <location>
        <begin position="427"/>
        <end position="448"/>
    </location>
</feature>
<name>A0ABU2NRX5_9ACTN</name>
<evidence type="ECO:0000313" key="7">
    <source>
        <dbReference type="EMBL" id="MDT0379737.1"/>
    </source>
</evidence>
<evidence type="ECO:0000313" key="8">
    <source>
        <dbReference type="Proteomes" id="UP001183414"/>
    </source>
</evidence>
<keyword evidence="8" id="KW-1185">Reference proteome</keyword>
<organism evidence="7 8">
    <name type="scientific">Streptomyces hazeniae</name>
    <dbReference type="NCBI Taxonomy" id="3075538"/>
    <lineage>
        <taxon>Bacteria</taxon>
        <taxon>Bacillati</taxon>
        <taxon>Actinomycetota</taxon>
        <taxon>Actinomycetes</taxon>
        <taxon>Kitasatosporales</taxon>
        <taxon>Streptomycetaceae</taxon>
        <taxon>Streptomyces</taxon>
    </lineage>
</organism>
<feature type="transmembrane region" description="Helical" evidence="5">
    <location>
        <begin position="56"/>
        <end position="80"/>
    </location>
</feature>
<feature type="region of interest" description="Disordered" evidence="4">
    <location>
        <begin position="424"/>
        <end position="504"/>
    </location>
</feature>
<dbReference type="Gene3D" id="3.30.565.10">
    <property type="entry name" value="Histidine kinase-like ATPase, C-terminal domain"/>
    <property type="match status" value="1"/>
</dbReference>
<dbReference type="EMBL" id="JAVREQ010000010">
    <property type="protein sequence ID" value="MDT0379737.1"/>
    <property type="molecule type" value="Genomic_DNA"/>
</dbReference>
<evidence type="ECO:0000256" key="1">
    <source>
        <dbReference type="ARBA" id="ARBA00022679"/>
    </source>
</evidence>
<evidence type="ECO:0000256" key="3">
    <source>
        <dbReference type="ARBA" id="ARBA00023012"/>
    </source>
</evidence>
<feature type="compositionally biased region" description="Low complexity" evidence="4">
    <location>
        <begin position="469"/>
        <end position="480"/>
    </location>
</feature>
<feature type="compositionally biased region" description="Basic and acidic residues" evidence="4">
    <location>
        <begin position="455"/>
        <end position="468"/>
    </location>
</feature>
<feature type="region of interest" description="Disordered" evidence="4">
    <location>
        <begin position="360"/>
        <end position="388"/>
    </location>
</feature>
<comment type="caution">
    <text evidence="7">The sequence shown here is derived from an EMBL/GenBank/DDBJ whole genome shotgun (WGS) entry which is preliminary data.</text>
</comment>
<feature type="domain" description="Signal transduction histidine kinase subgroup 3 dimerisation and phosphoacceptor" evidence="6">
    <location>
        <begin position="218"/>
        <end position="288"/>
    </location>
</feature>
<feature type="transmembrane region" description="Helical" evidence="5">
    <location>
        <begin position="124"/>
        <end position="141"/>
    </location>
</feature>
<evidence type="ECO:0000256" key="4">
    <source>
        <dbReference type="SAM" id="MobiDB-lite"/>
    </source>
</evidence>
<dbReference type="InterPro" id="IPR050482">
    <property type="entry name" value="Sensor_HK_TwoCompSys"/>
</dbReference>